<dbReference type="SUPFAM" id="SSF53649">
    <property type="entry name" value="Alkaline phosphatase-like"/>
    <property type="match status" value="1"/>
</dbReference>
<comment type="catalytic activity">
    <reaction evidence="23">
        <text>ATP + H2O = ADP + phosphate + H(+)</text>
        <dbReference type="Rhea" id="RHEA:13065"/>
        <dbReference type="ChEBI" id="CHEBI:15377"/>
        <dbReference type="ChEBI" id="CHEBI:15378"/>
        <dbReference type="ChEBI" id="CHEBI:30616"/>
        <dbReference type="ChEBI" id="CHEBI:43474"/>
        <dbReference type="ChEBI" id="CHEBI:456216"/>
    </reaction>
    <physiologicalReaction direction="left-to-right" evidence="23">
        <dbReference type="Rhea" id="RHEA:13066"/>
    </physiologicalReaction>
</comment>
<feature type="chain" id="PRO_5010392876" description="Alkaline phosphatase" evidence="32">
    <location>
        <begin position="22"/>
        <end position="579"/>
    </location>
</feature>
<evidence type="ECO:0000256" key="12">
    <source>
        <dbReference type="ARBA" id="ARBA00022833"/>
    </source>
</evidence>
<evidence type="ECO:0000256" key="11">
    <source>
        <dbReference type="ARBA" id="ARBA00022801"/>
    </source>
</evidence>
<evidence type="ECO:0000256" key="32">
    <source>
        <dbReference type="SAM" id="SignalP"/>
    </source>
</evidence>
<evidence type="ECO:0000256" key="15">
    <source>
        <dbReference type="ARBA" id="ARBA00023136"/>
    </source>
</evidence>
<dbReference type="GO" id="GO:0033883">
    <property type="term" value="F:pyridoxal phosphatase activity"/>
    <property type="evidence" value="ECO:0007669"/>
    <property type="project" value="RHEA"/>
</dbReference>
<dbReference type="CTD" id="445594"/>
<evidence type="ECO:0000256" key="27">
    <source>
        <dbReference type="PIRSR" id="PIRSR601952-1"/>
    </source>
</evidence>
<keyword evidence="16" id="KW-1015">Disulfide bond</keyword>
<evidence type="ECO:0000256" key="23">
    <source>
        <dbReference type="ARBA" id="ARBA00048778"/>
    </source>
</evidence>
<feature type="binding site" evidence="28">
    <location>
        <position position="381"/>
    </location>
    <ligand>
        <name>Zn(2+)</name>
        <dbReference type="ChEBI" id="CHEBI:29105"/>
        <label>2</label>
    </ligand>
</feature>
<evidence type="ECO:0000256" key="30">
    <source>
        <dbReference type="RuleBase" id="RU003947"/>
    </source>
</evidence>
<feature type="binding site" evidence="28">
    <location>
        <position position="63"/>
    </location>
    <ligand>
        <name>Zn(2+)</name>
        <dbReference type="ChEBI" id="CHEBI:29105"/>
        <label>2</label>
    </ligand>
</feature>
<dbReference type="GO" id="GO:0031214">
    <property type="term" value="P:biomineral tissue development"/>
    <property type="evidence" value="ECO:0007669"/>
    <property type="project" value="UniProtKB-KW"/>
</dbReference>
<dbReference type="GO" id="GO:0005886">
    <property type="term" value="C:plasma membrane"/>
    <property type="evidence" value="ECO:0007669"/>
    <property type="project" value="UniProtKB-SubCell"/>
</dbReference>
<evidence type="ECO:0000256" key="28">
    <source>
        <dbReference type="PIRSR" id="PIRSR601952-2"/>
    </source>
</evidence>
<evidence type="ECO:0000256" key="4">
    <source>
        <dbReference type="ARBA" id="ARBA00011738"/>
    </source>
</evidence>
<feature type="signal peptide" evidence="32">
    <location>
        <begin position="1"/>
        <end position="21"/>
    </location>
</feature>
<gene>
    <name evidence="33" type="primary">CiAP</name>
</gene>
<protein>
    <recommendedName>
        <fullName evidence="30">Alkaline phosphatase</fullName>
        <ecNumber evidence="30">3.1.3.1</ecNumber>
    </recommendedName>
</protein>
<feature type="binding site" evidence="28">
    <location>
        <position position="382"/>
    </location>
    <ligand>
        <name>Zn(2+)</name>
        <dbReference type="ChEBI" id="CHEBI:29105"/>
        <label>2</label>
    </ligand>
</feature>
<feature type="binding site" evidence="28">
    <location>
        <position position="344"/>
    </location>
    <ligand>
        <name>Mg(2+)</name>
        <dbReference type="ChEBI" id="CHEBI:18420"/>
    </ligand>
</feature>
<evidence type="ECO:0000256" key="20">
    <source>
        <dbReference type="ARBA" id="ARBA00036923"/>
    </source>
</evidence>
<dbReference type="EC" id="3.1.3.1" evidence="30"/>
<evidence type="ECO:0000256" key="18">
    <source>
        <dbReference type="ARBA" id="ARBA00023288"/>
    </source>
</evidence>
<keyword evidence="5" id="KW-1003">Cell membrane</keyword>
<comment type="cofactor">
    <cofactor evidence="28">
        <name>Zn(2+)</name>
        <dbReference type="ChEBI" id="CHEBI:29105"/>
    </cofactor>
    <text evidence="28">Binds 2 Zn(2+) ions.</text>
</comment>
<dbReference type="AlphaFoldDB" id="Q9NL48"/>
<evidence type="ECO:0000313" key="33">
    <source>
        <dbReference type="EMBL" id="BAA92181.1"/>
    </source>
</evidence>
<dbReference type="GO" id="GO:0046872">
    <property type="term" value="F:metal ion binding"/>
    <property type="evidence" value="ECO:0007669"/>
    <property type="project" value="UniProtKB-KW"/>
</dbReference>
<dbReference type="PANTHER" id="PTHR11596:SF74">
    <property type="entry name" value="ALKALINE PHOSPHATASE, TISSUE-NONSPECIFIC ISOZYME"/>
    <property type="match status" value="1"/>
</dbReference>
<keyword evidence="15 31" id="KW-0472">Membrane</keyword>
<accession>A0A1W2VN26</accession>
<dbReference type="PANTHER" id="PTHR11596">
    <property type="entry name" value="ALKALINE PHOSPHATASE"/>
    <property type="match status" value="1"/>
</dbReference>
<evidence type="ECO:0000256" key="24">
    <source>
        <dbReference type="ARBA" id="ARBA00048929"/>
    </source>
</evidence>
<dbReference type="Gene3D" id="3.40.720.10">
    <property type="entry name" value="Alkaline Phosphatase, subunit A"/>
    <property type="match status" value="1"/>
</dbReference>
<dbReference type="RefSeq" id="NP_001027596.1">
    <property type="nucleotide sequence ID" value="NM_001032424.1"/>
</dbReference>
<dbReference type="GO" id="GO:0052732">
    <property type="term" value="F:phosphoethanolamine phosphatase activity"/>
    <property type="evidence" value="ECO:0007669"/>
    <property type="project" value="RHEA"/>
</dbReference>
<keyword evidence="6" id="KW-0597">Phosphoprotein</keyword>
<evidence type="ECO:0000256" key="1">
    <source>
        <dbReference type="ARBA" id="ARBA00001913"/>
    </source>
</evidence>
<keyword evidence="8" id="KW-0336">GPI-anchor</keyword>
<dbReference type="OrthoDB" id="5818554at2759"/>
<evidence type="ECO:0000256" key="5">
    <source>
        <dbReference type="ARBA" id="ARBA00022475"/>
    </source>
</evidence>
<keyword evidence="13" id="KW-0106">Calcium</keyword>
<dbReference type="GO" id="GO:0004427">
    <property type="term" value="F:inorganic diphosphate phosphatase activity"/>
    <property type="evidence" value="ECO:0007669"/>
    <property type="project" value="RHEA"/>
</dbReference>
<dbReference type="PROSITE" id="PS00123">
    <property type="entry name" value="ALKALINE_PHOSPHATASE"/>
    <property type="match status" value="1"/>
</dbReference>
<dbReference type="EMBL" id="AB031539">
    <property type="protein sequence ID" value="BAA92181.1"/>
    <property type="molecule type" value="mRNA"/>
</dbReference>
<evidence type="ECO:0000256" key="21">
    <source>
        <dbReference type="ARBA" id="ARBA00037828"/>
    </source>
</evidence>
<evidence type="ECO:0000256" key="17">
    <source>
        <dbReference type="ARBA" id="ARBA00023180"/>
    </source>
</evidence>
<evidence type="ECO:0000256" key="25">
    <source>
        <dbReference type="ARBA" id="ARBA00049444"/>
    </source>
</evidence>
<accession>Q9NL48</accession>
<feature type="binding site" evidence="28">
    <location>
        <position position="63"/>
    </location>
    <ligand>
        <name>Mg(2+)</name>
        <dbReference type="ChEBI" id="CHEBI:18420"/>
    </ligand>
</feature>
<keyword evidence="18" id="KW-0449">Lipoprotein</keyword>
<comment type="catalytic activity">
    <reaction evidence="19">
        <text>a phosphate monoester + H2O = an alcohol + phosphate</text>
        <dbReference type="Rhea" id="RHEA:15017"/>
        <dbReference type="ChEBI" id="CHEBI:15377"/>
        <dbReference type="ChEBI" id="CHEBI:30879"/>
        <dbReference type="ChEBI" id="CHEBI:43474"/>
        <dbReference type="ChEBI" id="CHEBI:67140"/>
        <dbReference type="EC" id="3.1.3.1"/>
    </reaction>
    <physiologicalReaction direction="left-to-right" evidence="19">
        <dbReference type="Rhea" id="RHEA:15018"/>
    </physiologicalReaction>
</comment>
<evidence type="ECO:0000256" key="6">
    <source>
        <dbReference type="ARBA" id="ARBA00022553"/>
    </source>
</evidence>
<dbReference type="GO" id="GO:0098552">
    <property type="term" value="C:side of membrane"/>
    <property type="evidence" value="ECO:0007669"/>
    <property type="project" value="UniProtKB-KW"/>
</dbReference>
<name>Q9NL48_CIOIN</name>
<evidence type="ECO:0000256" key="29">
    <source>
        <dbReference type="RuleBase" id="RU003946"/>
    </source>
</evidence>
<evidence type="ECO:0000256" key="9">
    <source>
        <dbReference type="ARBA" id="ARBA00022723"/>
    </source>
</evidence>
<dbReference type="GeneID" id="445594"/>
<evidence type="ECO:0000256" key="16">
    <source>
        <dbReference type="ARBA" id="ARBA00023157"/>
    </source>
</evidence>
<evidence type="ECO:0000256" key="7">
    <source>
        <dbReference type="ARBA" id="ARBA00022591"/>
    </source>
</evidence>
<keyword evidence="31" id="KW-0812">Transmembrane</keyword>
<comment type="cofactor">
    <cofactor evidence="1">
        <name>Ca(2+)</name>
        <dbReference type="ChEBI" id="CHEBI:29108"/>
    </cofactor>
</comment>
<feature type="binding site" evidence="28">
    <location>
        <position position="178"/>
    </location>
    <ligand>
        <name>Mg(2+)</name>
        <dbReference type="ChEBI" id="CHEBI:18420"/>
    </ligand>
</feature>
<keyword evidence="11 30" id="KW-0378">Hydrolase</keyword>
<dbReference type="FunFam" id="3.40.720.10:FF:000008">
    <property type="entry name" value="Alkaline phosphatase"/>
    <property type="match status" value="1"/>
</dbReference>
<comment type="subcellular location">
    <subcellularLocation>
        <location evidence="2">Cell membrane</location>
        <topology evidence="2">Lipid-anchor</topology>
        <topology evidence="2">GPI-anchor</topology>
    </subcellularLocation>
    <subcellularLocation>
        <location evidence="21">Extracellular vesicle membrane</location>
        <topology evidence="21">Lipid-anchor</topology>
        <topology evidence="21">GPI-anchor</topology>
    </subcellularLocation>
</comment>
<dbReference type="SMART" id="SM00098">
    <property type="entry name" value="alkPPc"/>
    <property type="match status" value="1"/>
</dbReference>
<feature type="binding site" evidence="28">
    <location>
        <position position="465"/>
    </location>
    <ligand>
        <name>Zn(2+)</name>
        <dbReference type="ChEBI" id="CHEBI:29105"/>
        <label>2</label>
    </ligand>
</feature>
<feature type="binding site" evidence="28">
    <location>
        <position position="335"/>
    </location>
    <ligand>
        <name>Mg(2+)</name>
        <dbReference type="ChEBI" id="CHEBI:18420"/>
    </ligand>
</feature>
<dbReference type="Pfam" id="PF00245">
    <property type="entry name" value="Alk_phosphatase"/>
    <property type="match status" value="1"/>
</dbReference>
<keyword evidence="12 28" id="KW-0862">Zinc</keyword>
<comment type="catalytic activity">
    <reaction evidence="20">
        <text>AMP + H2O = adenosine + phosphate</text>
        <dbReference type="Rhea" id="RHEA:29375"/>
        <dbReference type="ChEBI" id="CHEBI:15377"/>
        <dbReference type="ChEBI" id="CHEBI:16335"/>
        <dbReference type="ChEBI" id="CHEBI:43474"/>
        <dbReference type="ChEBI" id="CHEBI:456215"/>
    </reaction>
    <physiologicalReaction direction="left-to-right" evidence="20">
        <dbReference type="Rhea" id="RHEA:29376"/>
    </physiologicalReaction>
</comment>
<sequence length="579" mass="62813">MLDMMFHQGLLLLCASVAVIGQDLTEKSAAYWEQVSEAELLETLQYQKLNIKKAKNVIIFIGDGMGVTTVTAGRILKGQNSGASGEETKLAMDKLPYTGVSRTYSVNRQVSDSASTATAFLTGVKTNDYVLGLNGNSVKGICAGSINESNLLTSVLLEAKMAGMSAGIVTTTTINHATPAAAYANSPDRLWYSDAEMTAEAKENGCKDIAQQFIDKSDQFTVVLGGGRQYFKPNTTFDVEYTDRANLRLDGQDLIEVWKAKQSDRNSAYVWNKEQFDQVDVAKTDSLLGLFEPSHMNYEAHRAQDGAGEPSLKDMTSKAIRMLKKNDQGFILLVEGGKIDHGHHAGKAYLALHDLVALDDAIEAAVEMTSDDETMIIVTADHSHVFTIGGYSHRGNPIFGAAPNVNNPKLVDDGKPFTTLLYGNGPGHSTLNGVGSCERENITLIATDDPNYKQQSAVPLPSETHGGEDVVIMARGPMAHLFEGVHEQSYIAHIIRYATCIGKKSKNCAAQLEQSTDLIFVSFLGFRLSSGQAQLALYITFGLLMAACIIAIAANLQLCRMARQSARKHEDPKVLNEKV</sequence>
<keyword evidence="14 28" id="KW-0460">Magnesium</keyword>
<evidence type="ECO:0000256" key="26">
    <source>
        <dbReference type="ARBA" id="ARBA00049526"/>
    </source>
</evidence>
<dbReference type="GO" id="GO:0043262">
    <property type="term" value="F:ADP phosphatase activity"/>
    <property type="evidence" value="ECO:0007669"/>
    <property type="project" value="RHEA"/>
</dbReference>
<comment type="catalytic activity">
    <reaction evidence="22">
        <text>diphosphate + H2O = 2 phosphate + H(+)</text>
        <dbReference type="Rhea" id="RHEA:24576"/>
        <dbReference type="ChEBI" id="CHEBI:15377"/>
        <dbReference type="ChEBI" id="CHEBI:15378"/>
        <dbReference type="ChEBI" id="CHEBI:33019"/>
        <dbReference type="ChEBI" id="CHEBI:43474"/>
    </reaction>
    <physiologicalReaction direction="left-to-right" evidence="22">
        <dbReference type="Rhea" id="RHEA:24577"/>
    </physiologicalReaction>
</comment>
<feature type="active site" description="Phosphoserine intermediate" evidence="27">
    <location>
        <position position="113"/>
    </location>
</feature>
<organism evidence="33">
    <name type="scientific">Ciona intestinalis</name>
    <name type="common">Transparent sea squirt</name>
    <name type="synonym">Ascidia intestinalis</name>
    <dbReference type="NCBI Taxonomy" id="7719"/>
    <lineage>
        <taxon>Eukaryota</taxon>
        <taxon>Metazoa</taxon>
        <taxon>Chordata</taxon>
        <taxon>Tunicata</taxon>
        <taxon>Ascidiacea</taxon>
        <taxon>Phlebobranchia</taxon>
        <taxon>Cionidae</taxon>
        <taxon>Ciona</taxon>
    </lineage>
</organism>
<evidence type="ECO:0000256" key="8">
    <source>
        <dbReference type="ARBA" id="ARBA00022622"/>
    </source>
</evidence>
<keyword evidence="7" id="KW-0091">Biomineralization</keyword>
<dbReference type="PRINTS" id="PR00113">
    <property type="entry name" value="ALKPHPHTASE"/>
</dbReference>
<evidence type="ECO:0000256" key="10">
    <source>
        <dbReference type="ARBA" id="ARBA00022729"/>
    </source>
</evidence>
<dbReference type="InterPro" id="IPR018299">
    <property type="entry name" value="Alkaline_phosphatase_AS"/>
</dbReference>
<evidence type="ECO:0000256" key="14">
    <source>
        <dbReference type="ARBA" id="ARBA00022842"/>
    </source>
</evidence>
<evidence type="ECO:0000256" key="19">
    <source>
        <dbReference type="ARBA" id="ARBA00036105"/>
    </source>
</evidence>
<comment type="catalytic activity">
    <reaction evidence="26">
        <text>ADP + H2O = AMP + phosphate + H(+)</text>
        <dbReference type="Rhea" id="RHEA:61436"/>
        <dbReference type="ChEBI" id="CHEBI:15377"/>
        <dbReference type="ChEBI" id="CHEBI:15378"/>
        <dbReference type="ChEBI" id="CHEBI:43474"/>
        <dbReference type="ChEBI" id="CHEBI:456215"/>
        <dbReference type="ChEBI" id="CHEBI:456216"/>
    </reaction>
    <physiologicalReaction direction="left-to-right" evidence="26">
        <dbReference type="Rhea" id="RHEA:61437"/>
    </physiologicalReaction>
</comment>
<keyword evidence="10 32" id="KW-0732">Signal</keyword>
<comment type="catalytic activity">
    <reaction evidence="25">
        <text>pyridoxal 5'-phosphate + H2O = pyridoxal + phosphate</text>
        <dbReference type="Rhea" id="RHEA:20533"/>
        <dbReference type="ChEBI" id="CHEBI:15377"/>
        <dbReference type="ChEBI" id="CHEBI:17310"/>
        <dbReference type="ChEBI" id="CHEBI:43474"/>
        <dbReference type="ChEBI" id="CHEBI:597326"/>
    </reaction>
    <physiologicalReaction direction="left-to-right" evidence="25">
        <dbReference type="Rhea" id="RHEA:20534"/>
    </physiologicalReaction>
</comment>
<comment type="cofactor">
    <cofactor evidence="28">
        <name>Mg(2+)</name>
        <dbReference type="ChEBI" id="CHEBI:18420"/>
    </cofactor>
    <text evidence="28">Binds 1 Mg(2+) ion.</text>
</comment>
<comment type="subunit">
    <text evidence="4">Homodimer.</text>
</comment>
<keyword evidence="9 28" id="KW-0479">Metal-binding</keyword>
<feature type="binding site" evidence="28">
    <location>
        <position position="176"/>
    </location>
    <ligand>
        <name>Mg(2+)</name>
        <dbReference type="ChEBI" id="CHEBI:18420"/>
    </ligand>
</feature>
<dbReference type="CDD" id="cd16012">
    <property type="entry name" value="ALP"/>
    <property type="match status" value="1"/>
</dbReference>
<dbReference type="InterPro" id="IPR017850">
    <property type="entry name" value="Alkaline_phosphatase_core_sf"/>
</dbReference>
<keyword evidence="17" id="KW-0325">Glycoprotein</keyword>
<comment type="catalytic activity">
    <reaction evidence="24">
        <text>phosphoethanolamine + H2O = ethanolamine + phosphate</text>
        <dbReference type="Rhea" id="RHEA:16089"/>
        <dbReference type="ChEBI" id="CHEBI:15377"/>
        <dbReference type="ChEBI" id="CHEBI:43474"/>
        <dbReference type="ChEBI" id="CHEBI:57603"/>
        <dbReference type="ChEBI" id="CHEBI:58190"/>
    </reaction>
    <physiologicalReaction direction="left-to-right" evidence="24">
        <dbReference type="Rhea" id="RHEA:16090"/>
    </physiologicalReaction>
</comment>
<dbReference type="GO" id="GO:0016887">
    <property type="term" value="F:ATP hydrolysis activity"/>
    <property type="evidence" value="ECO:0007669"/>
    <property type="project" value="RHEA"/>
</dbReference>
<dbReference type="GO" id="GO:0004035">
    <property type="term" value="F:alkaline phosphatase activity"/>
    <property type="evidence" value="ECO:0007669"/>
    <property type="project" value="UniProtKB-EC"/>
</dbReference>
<comment type="similarity">
    <text evidence="3 29">Belongs to the alkaline phosphatase family.</text>
</comment>
<keyword evidence="31" id="KW-1133">Transmembrane helix</keyword>
<reference evidence="33" key="1">
    <citation type="journal article" date="2000" name="Development">
        <title>(beta)-catenin mediates the specification of endoderm cells in ascidian embryos.</title>
        <authorList>
            <person name="Imai K."/>
            <person name="Takada N."/>
            <person name="Satoh N."/>
            <person name="Satou Y."/>
        </authorList>
    </citation>
    <scope>NUCLEOTIDE SEQUENCE</scope>
</reference>
<evidence type="ECO:0000256" key="22">
    <source>
        <dbReference type="ARBA" id="ARBA00048097"/>
    </source>
</evidence>
<dbReference type="InterPro" id="IPR001952">
    <property type="entry name" value="Alkaline_phosphatase"/>
</dbReference>
<evidence type="ECO:0000256" key="31">
    <source>
        <dbReference type="SAM" id="Phobius"/>
    </source>
</evidence>
<evidence type="ECO:0000256" key="13">
    <source>
        <dbReference type="ARBA" id="ARBA00022837"/>
    </source>
</evidence>
<evidence type="ECO:0000256" key="3">
    <source>
        <dbReference type="ARBA" id="ARBA00005984"/>
    </source>
</evidence>
<proteinExistence type="evidence at transcript level"/>
<evidence type="ECO:0000256" key="2">
    <source>
        <dbReference type="ARBA" id="ARBA00004609"/>
    </source>
</evidence>
<feature type="transmembrane region" description="Helical" evidence="31">
    <location>
        <begin position="535"/>
        <end position="558"/>
    </location>
</feature>
<feature type="binding site" evidence="28">
    <location>
        <position position="340"/>
    </location>
    <ligand>
        <name>Zn(2+)</name>
        <dbReference type="ChEBI" id="CHEBI:29105"/>
        <label>2</label>
    </ligand>
</feature>
<dbReference type="KEGG" id="cin:445594"/>